<dbReference type="Pfam" id="PF23940">
    <property type="entry name" value="DUF7275"/>
    <property type="match status" value="1"/>
</dbReference>
<organism evidence="4 5">
    <name type="scientific">Acidovorax phage ACP17</name>
    <dbReference type="NCBI Taxonomy" id="2010329"/>
    <lineage>
        <taxon>Viruses</taxon>
        <taxon>Duplodnaviria</taxon>
        <taxon>Heunggongvirae</taxon>
        <taxon>Uroviricota</taxon>
        <taxon>Caudoviricetes</taxon>
        <taxon>Busanvirus</taxon>
        <taxon>Busanvirus ACP17</taxon>
    </lineage>
</organism>
<dbReference type="EMBL" id="KY979132">
    <property type="protein sequence ID" value="ASD50515.1"/>
    <property type="molecule type" value="Genomic_DNA"/>
</dbReference>
<reference evidence="4 5" key="1">
    <citation type="submission" date="2017-08" db="EMBL/GenBank/DDBJ databases">
        <title>Characterization and complete genome sequence of novel bacteriophage infecting the causal agent of bacterial fruit blotch, Acidovorax citrulli.</title>
        <authorList>
            <person name="Midani A.R."/>
            <person name="Park S.-H."/>
            <person name="Choi T.-J."/>
        </authorList>
    </citation>
    <scope>NUCLEOTIDE SEQUENCE [LARGE SCALE GENOMIC DNA]</scope>
</reference>
<dbReference type="GeneID" id="40085919"/>
<sequence length="345" mass="39000">MSNILLVGSAALEFHKIKTGRPRQDLDFICSAAAFSDAVRRYRMDPETRGVVKSIMPTLAGQAVIWRDGTIWDAEFFEGGTDPAKESEWTFHRGVVSATGHVAHLPGIGEVSVPDIDFLYMLKMSHRFKKNSKFFRKTMDDILLLRSYGADIAPADQSLYEARQKCTYTYGHPKLNVDKKSFFKDDVPYLYDHDTIHEAVAIMSRPAYTHYMVDGEQVLTSRTKFEALPLEVRLLGVLEESYVLALERSIIPHASSPRKAFMMALEKVCTSITSGWFREFAWENYHTVVAMYDHYGGETFVEKFKLALAAGRIAPFRGSIYDNEPKPQQSNHSNPSGEVHALVEA</sequence>
<proteinExistence type="predicted"/>
<dbReference type="InterPro" id="IPR055699">
    <property type="entry name" value="DUF7275"/>
</dbReference>
<dbReference type="InterPro" id="IPR055701">
    <property type="entry name" value="DUF7277"/>
</dbReference>
<name>A0A218M395_9CAUD</name>
<dbReference type="KEGG" id="vg:40085919"/>
<dbReference type="Pfam" id="PF23942">
    <property type="entry name" value="DUF7277"/>
    <property type="match status" value="1"/>
</dbReference>
<dbReference type="RefSeq" id="YP_009609834.1">
    <property type="nucleotide sequence ID" value="NC_041997.1"/>
</dbReference>
<keyword evidence="5" id="KW-1185">Reference proteome</keyword>
<accession>A0A218M395</accession>
<feature type="domain" description="DUF7277" evidence="3">
    <location>
        <begin position="5"/>
        <end position="88"/>
    </location>
</feature>
<feature type="compositionally biased region" description="Polar residues" evidence="1">
    <location>
        <begin position="326"/>
        <end position="336"/>
    </location>
</feature>
<dbReference type="Proteomes" id="UP000224101">
    <property type="component" value="Segment"/>
</dbReference>
<evidence type="ECO:0000259" key="2">
    <source>
        <dbReference type="Pfam" id="PF23940"/>
    </source>
</evidence>
<evidence type="ECO:0000259" key="3">
    <source>
        <dbReference type="Pfam" id="PF23942"/>
    </source>
</evidence>
<feature type="domain" description="DUF7275" evidence="2">
    <location>
        <begin position="119"/>
        <end position="300"/>
    </location>
</feature>
<protein>
    <submittedName>
        <fullName evidence="4">Uncharacterized protein</fullName>
    </submittedName>
</protein>
<evidence type="ECO:0000313" key="4">
    <source>
        <dbReference type="EMBL" id="ASD50515.1"/>
    </source>
</evidence>
<feature type="region of interest" description="Disordered" evidence="1">
    <location>
        <begin position="321"/>
        <end position="345"/>
    </location>
</feature>
<evidence type="ECO:0000256" key="1">
    <source>
        <dbReference type="SAM" id="MobiDB-lite"/>
    </source>
</evidence>
<dbReference type="OrthoDB" id="5929at10239"/>
<evidence type="ECO:0000313" key="5">
    <source>
        <dbReference type="Proteomes" id="UP000224101"/>
    </source>
</evidence>